<dbReference type="InterPro" id="IPR040853">
    <property type="entry name" value="RapA2_cadherin-like"/>
</dbReference>
<name>A0ABT6I3K7_9GAMM</name>
<protein>
    <recommendedName>
        <fullName evidence="1">Cadherin domain-containing protein</fullName>
    </recommendedName>
</protein>
<dbReference type="PROSITE" id="PS50268">
    <property type="entry name" value="CADHERIN_2"/>
    <property type="match status" value="14"/>
</dbReference>
<dbReference type="InterPro" id="IPR002126">
    <property type="entry name" value="Cadherin-like_dom"/>
</dbReference>
<feature type="domain" description="Cadherin" evidence="1">
    <location>
        <begin position="23"/>
        <end position="116"/>
    </location>
</feature>
<dbReference type="InterPro" id="IPR010221">
    <property type="entry name" value="VCBS_dom"/>
</dbReference>
<organism evidence="2 3">
    <name type="scientific">Salinicola acroporae</name>
    <dbReference type="NCBI Taxonomy" id="1541440"/>
    <lineage>
        <taxon>Bacteria</taxon>
        <taxon>Pseudomonadati</taxon>
        <taxon>Pseudomonadota</taxon>
        <taxon>Gammaproteobacteria</taxon>
        <taxon>Oceanospirillales</taxon>
        <taxon>Halomonadaceae</taxon>
        <taxon>Salinicola</taxon>
    </lineage>
</organism>
<evidence type="ECO:0000313" key="2">
    <source>
        <dbReference type="EMBL" id="MDH4572260.1"/>
    </source>
</evidence>
<feature type="domain" description="Cadherin" evidence="1">
    <location>
        <begin position="1082"/>
        <end position="1188"/>
    </location>
</feature>
<feature type="domain" description="Cadherin" evidence="1">
    <location>
        <begin position="1414"/>
        <end position="1507"/>
    </location>
</feature>
<feature type="domain" description="Cadherin" evidence="1">
    <location>
        <begin position="444"/>
        <end position="537"/>
    </location>
</feature>
<dbReference type="InterPro" id="IPR013783">
    <property type="entry name" value="Ig-like_fold"/>
</dbReference>
<feature type="domain" description="Cadherin" evidence="1">
    <location>
        <begin position="546"/>
        <end position="652"/>
    </location>
</feature>
<feature type="domain" description="Cadherin" evidence="1">
    <location>
        <begin position="1516"/>
        <end position="1622"/>
    </location>
</feature>
<feature type="domain" description="Cadherin" evidence="1">
    <location>
        <begin position="125"/>
        <end position="218"/>
    </location>
</feature>
<feature type="domain" description="Cadherin" evidence="1">
    <location>
        <begin position="227"/>
        <end position="320"/>
    </location>
</feature>
<feature type="domain" description="Cadherin" evidence="1">
    <location>
        <begin position="763"/>
        <end position="869"/>
    </location>
</feature>
<comment type="caution">
    <text evidence="2">The sequence shown here is derived from an EMBL/GenBank/DDBJ whole genome shotgun (WGS) entry which is preliminary data.</text>
</comment>
<dbReference type="RefSeq" id="WP_280337823.1">
    <property type="nucleotide sequence ID" value="NZ_PGFS01000001.1"/>
</dbReference>
<dbReference type="NCBIfam" id="TIGR01965">
    <property type="entry name" value="VCBS_repeat"/>
    <property type="match status" value="16"/>
</dbReference>
<dbReference type="Proteomes" id="UP001162135">
    <property type="component" value="Unassembled WGS sequence"/>
</dbReference>
<accession>A0ABT6I3K7</accession>
<evidence type="ECO:0000259" key="1">
    <source>
        <dbReference type="PROSITE" id="PS50268"/>
    </source>
</evidence>
<evidence type="ECO:0000313" key="3">
    <source>
        <dbReference type="Proteomes" id="UP001162135"/>
    </source>
</evidence>
<dbReference type="Pfam" id="PF17803">
    <property type="entry name" value="Cadherin_4"/>
    <property type="match status" value="16"/>
</dbReference>
<feature type="domain" description="Cadherin" evidence="1">
    <location>
        <begin position="661"/>
        <end position="754"/>
    </location>
</feature>
<proteinExistence type="predicted"/>
<feature type="domain" description="Cadherin" evidence="1">
    <location>
        <begin position="980"/>
        <end position="1073"/>
    </location>
</feature>
<keyword evidence="3" id="KW-1185">Reference proteome</keyword>
<dbReference type="Gene3D" id="2.60.40.10">
    <property type="entry name" value="Immunoglobulins"/>
    <property type="match status" value="5"/>
</dbReference>
<reference evidence="2" key="1">
    <citation type="journal article" date="2015" name="Antonie Van Leeuwenhoek">
        <title>Comparative 16S rRNA signatures and multilocus sequence analysis for the genus Salinicola and description of Salinicola acroporae sp. nov., isolated from coral Acropora digitifera.</title>
        <authorList>
            <person name="Lepcha R.T."/>
            <person name="Poddar A."/>
            <person name="Schumann P."/>
            <person name="Das S.K."/>
        </authorList>
    </citation>
    <scope>NUCLEOTIDE SEQUENCE</scope>
    <source>
        <strain evidence="2">S4-41</strain>
    </source>
</reference>
<dbReference type="PANTHER" id="PTHR14139:SF2">
    <property type="entry name" value="CALSYNTENIN-1"/>
    <property type="match status" value="1"/>
</dbReference>
<dbReference type="PANTHER" id="PTHR14139">
    <property type="entry name" value="CALSYNTENIN"/>
    <property type="match status" value="1"/>
</dbReference>
<feature type="domain" description="Cadherin" evidence="1">
    <location>
        <begin position="878"/>
        <end position="971"/>
    </location>
</feature>
<dbReference type="EMBL" id="PGFS01000001">
    <property type="protein sequence ID" value="MDH4572260.1"/>
    <property type="molecule type" value="Genomic_DNA"/>
</dbReference>
<sequence>MTITVTGTNDVPVAKADTQTTGENATLTSQVPAATDVDGTVESYQLVNGVGNNNGSLSFNSDGSYSFNPGADFDGLAAGQSRDVTFSYTATDNNGGVSAPQTVTITVTGTNDVPVAKADTQTTGENAILNAQVPAATDVDGTVESYQLVNGVGNNNGSLSFNSDGSYTFNPGADFDGLAAGQSRDVTFSYTATDNNGGVSAPQTVTITVTGTNDVPVAKVDTQTTGENATLTSQVPAATDVDGTVESYQLVNGVGNNNGSLSFNSDGSYTFNPGADFDGLAAGQSRDVTFSYTATDNNGGVSAPQTVNITVTGTNDVPVAKADTQTTGENAILTVNAAQGVLANDSDVDGGTLSVSAVNGVVGSVGQAIAGSNGGTFTLNADGSYSFNPGTAFDRLAAGQTDTTQISYTVSDGQGGTATSTLTVTVTGTNDVPVAKADTQTTGENATLTSQVPAATDVDGTVESYQLVNGVGDNNGSLSFNSNGSYSFNPGADFDGLAAGQSRDVTFSYTATDNNGGVSAPQTVTITVTGTNDVPVAKADTQTTGENATLNVTAAQGVLANDSDVDGGTLSVSAVNGVAGSVGQAIAGSNGGTFTLNADGSYSFNPGTAFDRLAAGQTDTTQISYTVSDGQGGTATSTLTVTVTGTNDVPVAKADTQTTGENATLTSQVPAATDVDGTVESYQLVNGVGDNNGSLSFNSNGSYSFNPGADFDGLAAGQSRDVTFSYTATDNNGGVSAPQTVTITVTGTNDVPVAKADTQTTGENATLNVTAAQGVLANDSDVDGGTLSVSAVNGVAGSVGQAIAGSNGGTFTLNADGSYSFNPGTAFDRLAAGQTDTTQISYTVSDGLGGTATATLTVTVTGTNDVPVAKADTQTTGENATLTSQVPAATDVDGTVESYQLVNGVGNNNGSLSFNSDGSYTFNPGADFDGLAAGQSRDVTFSYTATDNNGGVSAPQTVTITVTGTNDVPVAKVDTQTTGENATLTSQVPAATDVDGTVESYQLVNGVGNNNGSLSFNSDGSYTFNPGADFDGLAAGQSRDVTFSYTAADNNGGVSAPQTVTITVTGTNDAPVAVADTGNTGENTTLNVGAAQGVLANDSDVDGGTLSVSAVNGVAGSVGQAIAGSNGGTFTLNADGSYSFNPGTAFDRLAAGQTDTTQISYTVSDGQGGTATSTLTVTVTGTNDAPVARADTGSTGENATLNVTAAQGVLANDSDVDGGTLSVSAVNGVAGSVGQAIAGSNGGTFTLNADGSYSFNPGTAFDRLAAGQTDTTQISYTVSDGQGGTATATLTVTVTGTNDVPVAKADTQTTGENATLTSQVPAATDVDGTVESYQLVNGVGNNNGSLSFNSDGSYTFNPGADFDGLAAGQSRDVTFSYTATDNNGGISAPQTVTITVTGTNDVPVAKADTQTTGENATLTSQVPAATDVDGTVESYQLVNGVGNNNGSLSFNSDGSYSFNPGADFDGLAAGQSRDVTFTYTATDNNGGVSAPQTVTITVTGTNDVPVAKADTQTTGENATLNVTAAQGVLANDSDVDGGTLSVSAVNGVVGSVGQAIAGSNGGTFTLNADGSYSFNPGTAFDRLAAGQTDTTQISYTVSDGQGGTATSTLTVTVTGTNDVPVITGADTGSVIEDTNVNAAGNLTTNGALTVTDADYAQSAFVPGHASAAAGTLGTLAITAGGNWSYSVANSAVQYLKAGESKVESFTVTTLDGTTKTISVTIAGTNELPEARDVSVTGSEDPSPLIAVNLSGTDADGTIASFQLTALGPTANSTAMRRAPSSWPPVRRCQPATMARRFTSSLMATGRVPPRSSTRLSTIRVARTPRRRQPRSMSRQWLMRPR</sequence>
<feature type="domain" description="Cadherin" evidence="1">
    <location>
        <begin position="1197"/>
        <end position="1303"/>
    </location>
</feature>
<dbReference type="NCBIfam" id="NF012211">
    <property type="entry name" value="tand_rpt_95"/>
    <property type="match status" value="15"/>
</dbReference>
<reference evidence="2" key="2">
    <citation type="submission" date="2017-11" db="EMBL/GenBank/DDBJ databases">
        <authorList>
            <person name="Das S.K."/>
        </authorList>
    </citation>
    <scope>NUCLEOTIDE SEQUENCE</scope>
    <source>
        <strain evidence="2">S4-41</strain>
    </source>
</reference>
<feature type="domain" description="Cadherin" evidence="1">
    <location>
        <begin position="1312"/>
        <end position="1405"/>
    </location>
</feature>
<gene>
    <name evidence="2" type="ORF">CUR86_07165</name>
</gene>